<evidence type="ECO:0000256" key="2">
    <source>
        <dbReference type="PIRSR" id="PIRSR006232-1"/>
    </source>
</evidence>
<dbReference type="STRING" id="442341.SAMN04487959_10564"/>
<evidence type="ECO:0000259" key="5">
    <source>
        <dbReference type="Pfam" id="PF05726"/>
    </source>
</evidence>
<accession>A0A1I3API7</accession>
<dbReference type="InterPro" id="IPR012093">
    <property type="entry name" value="Pirin"/>
</dbReference>
<feature type="binding site" evidence="2">
    <location>
        <position position="62"/>
    </location>
    <ligand>
        <name>Fe cation</name>
        <dbReference type="ChEBI" id="CHEBI:24875"/>
    </ligand>
</feature>
<dbReference type="CDD" id="cd02247">
    <property type="entry name" value="cupin_pirin_C"/>
    <property type="match status" value="1"/>
</dbReference>
<dbReference type="EMBL" id="FOPY01000005">
    <property type="protein sequence ID" value="SFH51913.1"/>
    <property type="molecule type" value="Genomic_DNA"/>
</dbReference>
<dbReference type="SUPFAM" id="SSF51182">
    <property type="entry name" value="RmlC-like cupins"/>
    <property type="match status" value="1"/>
</dbReference>
<protein>
    <recommendedName>
        <fullName evidence="8">Pirin family protein</fullName>
    </recommendedName>
</protein>
<keyword evidence="2" id="KW-0479">Metal-binding</keyword>
<keyword evidence="7" id="KW-1185">Reference proteome</keyword>
<dbReference type="GO" id="GO:0046872">
    <property type="term" value="F:metal ion binding"/>
    <property type="evidence" value="ECO:0007669"/>
    <property type="project" value="UniProtKB-KW"/>
</dbReference>
<reference evidence="6 7" key="1">
    <citation type="submission" date="2016-10" db="EMBL/GenBank/DDBJ databases">
        <authorList>
            <person name="de Groot N.N."/>
        </authorList>
    </citation>
    <scope>NUCLEOTIDE SEQUENCE [LARGE SCALE GENOMIC DNA]</scope>
    <source>
        <strain evidence="6 7">CGMCC 1.6848</strain>
    </source>
</reference>
<keyword evidence="2" id="KW-0408">Iron</keyword>
<name>A0A1I3API7_9GAMM</name>
<dbReference type="InterPro" id="IPR008778">
    <property type="entry name" value="Pirin_C_dom"/>
</dbReference>
<comment type="cofactor">
    <cofactor evidence="2">
        <name>Fe cation</name>
        <dbReference type="ChEBI" id="CHEBI:24875"/>
    </cofactor>
    <text evidence="2">Binds 1 Fe cation per subunit.</text>
</comment>
<dbReference type="Gene3D" id="2.60.120.10">
    <property type="entry name" value="Jelly Rolls"/>
    <property type="match status" value="2"/>
</dbReference>
<evidence type="ECO:0000313" key="6">
    <source>
        <dbReference type="EMBL" id="SFH51913.1"/>
    </source>
</evidence>
<proteinExistence type="inferred from homology"/>
<dbReference type="InterPro" id="IPR053186">
    <property type="entry name" value="QDO-related"/>
</dbReference>
<feature type="binding site" evidence="2">
    <location>
        <position position="106"/>
    </location>
    <ligand>
        <name>Fe cation</name>
        <dbReference type="ChEBI" id="CHEBI:24875"/>
    </ligand>
</feature>
<feature type="binding site" evidence="2">
    <location>
        <position position="108"/>
    </location>
    <ligand>
        <name>Fe cation</name>
        <dbReference type="ChEBI" id="CHEBI:24875"/>
    </ligand>
</feature>
<dbReference type="CDD" id="cd02909">
    <property type="entry name" value="cupin_pirin_N"/>
    <property type="match status" value="1"/>
</dbReference>
<dbReference type="PANTHER" id="PTHR43594:SF1">
    <property type="entry name" value="QUERCETIN 2,3-DIOXYGENASE PA2418-RELATED"/>
    <property type="match status" value="1"/>
</dbReference>
<dbReference type="RefSeq" id="WP_092845108.1">
    <property type="nucleotide sequence ID" value="NZ_FOPY01000005.1"/>
</dbReference>
<evidence type="ECO:0008006" key="8">
    <source>
        <dbReference type="Google" id="ProtNLM"/>
    </source>
</evidence>
<sequence>MKTIQGIYGAPRGHWVGNGFPVRSLFTYERLGAQHLSPFLLLDHAGPHTFRPAVKPRGVGQHPHRGFETVTLVYAGEVEHRDSAGGGGRIAEGDVQWMTAGAGILHEELHSRDFTARGGRLEMVQLWVNLPARFKSVPPAYQALLKNDIPSVPLDDDAGVVRVVAGDYLGHRGPARTYTPINVWDLRLLAGGKAVVPVPDGHTCLLVVLEGTVLINGDTVVRGESVVSFERHGSELHLEANNHAKLLLLSGEPIDEPVVGHGPFVMNSVEEIQRAFTEFQDGTFGVLSD</sequence>
<evidence type="ECO:0000313" key="7">
    <source>
        <dbReference type="Proteomes" id="UP000199040"/>
    </source>
</evidence>
<dbReference type="InterPro" id="IPR011051">
    <property type="entry name" value="RmlC_Cupin_sf"/>
</dbReference>
<dbReference type="PANTHER" id="PTHR43594">
    <property type="entry name" value="QUERCETIN 2,3-DIOXYGENASE"/>
    <property type="match status" value="1"/>
</dbReference>
<dbReference type="AlphaFoldDB" id="A0A1I3API7"/>
<evidence type="ECO:0000259" key="4">
    <source>
        <dbReference type="Pfam" id="PF02678"/>
    </source>
</evidence>
<dbReference type="PIRSF" id="PIRSF006232">
    <property type="entry name" value="Pirin"/>
    <property type="match status" value="1"/>
</dbReference>
<feature type="binding site" evidence="2">
    <location>
        <position position="64"/>
    </location>
    <ligand>
        <name>Fe cation</name>
        <dbReference type="ChEBI" id="CHEBI:24875"/>
    </ligand>
</feature>
<gene>
    <name evidence="6" type="ORF">SAMN04487959_10564</name>
</gene>
<dbReference type="InterPro" id="IPR003829">
    <property type="entry name" value="Pirin_N_dom"/>
</dbReference>
<comment type="similarity">
    <text evidence="1 3">Belongs to the pirin family.</text>
</comment>
<organism evidence="6 7">
    <name type="scientific">Modicisalibacter xianhensis</name>
    <dbReference type="NCBI Taxonomy" id="442341"/>
    <lineage>
        <taxon>Bacteria</taxon>
        <taxon>Pseudomonadati</taxon>
        <taxon>Pseudomonadota</taxon>
        <taxon>Gammaproteobacteria</taxon>
        <taxon>Oceanospirillales</taxon>
        <taxon>Halomonadaceae</taxon>
        <taxon>Modicisalibacter</taxon>
    </lineage>
</organism>
<evidence type="ECO:0000256" key="1">
    <source>
        <dbReference type="ARBA" id="ARBA00008416"/>
    </source>
</evidence>
<dbReference type="InterPro" id="IPR014710">
    <property type="entry name" value="RmlC-like_jellyroll"/>
</dbReference>
<evidence type="ECO:0000256" key="3">
    <source>
        <dbReference type="RuleBase" id="RU003457"/>
    </source>
</evidence>
<feature type="domain" description="Pirin N-terminal" evidence="4">
    <location>
        <begin position="31"/>
        <end position="128"/>
    </location>
</feature>
<dbReference type="Pfam" id="PF02678">
    <property type="entry name" value="Pirin"/>
    <property type="match status" value="1"/>
</dbReference>
<feature type="domain" description="Pirin C-terminal" evidence="5">
    <location>
        <begin position="183"/>
        <end position="285"/>
    </location>
</feature>
<dbReference type="Pfam" id="PF05726">
    <property type="entry name" value="Pirin_C"/>
    <property type="match status" value="1"/>
</dbReference>
<dbReference type="Proteomes" id="UP000199040">
    <property type="component" value="Unassembled WGS sequence"/>
</dbReference>